<accession>A0ABN3V1W8</accession>
<dbReference type="PANTHER" id="PTHR42776">
    <property type="entry name" value="SERINE PEPTIDASE S9 FAMILY MEMBER"/>
    <property type="match status" value="1"/>
</dbReference>
<dbReference type="EMBL" id="BAAAUX010000002">
    <property type="protein sequence ID" value="GAA2775266.1"/>
    <property type="molecule type" value="Genomic_DNA"/>
</dbReference>
<evidence type="ECO:0000256" key="1">
    <source>
        <dbReference type="ARBA" id="ARBA00022801"/>
    </source>
</evidence>
<dbReference type="Pfam" id="PF00326">
    <property type="entry name" value="Peptidase_S9"/>
    <property type="match status" value="1"/>
</dbReference>
<proteinExistence type="predicted"/>
<gene>
    <name evidence="3" type="ORF">GCM10010470_04220</name>
</gene>
<dbReference type="Gene3D" id="3.40.50.1820">
    <property type="entry name" value="alpha/beta hydrolase"/>
    <property type="match status" value="1"/>
</dbReference>
<sequence length="585" mass="62570">MNTLRGTATDLAPVRSNFGFAPGGRRMACVRTRGRDTAFEVWDFDSGTARLRHEEPSAGRAGQAQPLGDDRVLLLPKSGERRPLTLLERDGRRRVLHEPTALGGYLLPGPDSSSLGLLITHESAAESVVWRVGDRGAEAVVRLPGAASGGVWLDARRELLAVNLTSAPGVRDGVLVDLRQRCWRTLLSLSPDSSDRVIAFHPATGLLVVETNAGGPERFGWARLDGANTVRFPDSLRTSEHRHTALAVDPSGNRILVQRYSGAVSTLHVYRPDHDRLEPLAIPAGVTRGPAQWSRHGIRLPFTSPTQPTTLLTIAPRRQPSVLPGDAGPRDWAGAELVPLNAAAGEVEAIVYGSDWARADRLVLALHGGPLSSWRMEFEPLFQDLTAAGICVVAPNYRGSTGYGRAHLDPVIGAWGGPDLDDVVAIAADLGSKRAGLPPPMVLGVSYGAFLALLAASAAPHMWSACVALAPLLSGARLHSAGAPWVGRRAAKLGALEEIDDDLGTRDVLRLCPSISAPLLLMHGTDDEVIPVEQSRALRNRLLESGAADRLDYRELPAGHHEVVTGRSGEVRDAVTRFCGSWGRA</sequence>
<evidence type="ECO:0000313" key="4">
    <source>
        <dbReference type="Proteomes" id="UP001500979"/>
    </source>
</evidence>
<dbReference type="RefSeq" id="WP_344677596.1">
    <property type="nucleotide sequence ID" value="NZ_BAAAUX010000002.1"/>
</dbReference>
<feature type="domain" description="Peptidase S9 prolyl oligopeptidase catalytic" evidence="2">
    <location>
        <begin position="382"/>
        <end position="569"/>
    </location>
</feature>
<dbReference type="InterPro" id="IPR029058">
    <property type="entry name" value="AB_hydrolase_fold"/>
</dbReference>
<dbReference type="SUPFAM" id="SSF82171">
    <property type="entry name" value="DPP6 N-terminal domain-like"/>
    <property type="match status" value="1"/>
</dbReference>
<organism evidence="3 4">
    <name type="scientific">Saccharopolyspora taberi</name>
    <dbReference type="NCBI Taxonomy" id="60895"/>
    <lineage>
        <taxon>Bacteria</taxon>
        <taxon>Bacillati</taxon>
        <taxon>Actinomycetota</taxon>
        <taxon>Actinomycetes</taxon>
        <taxon>Pseudonocardiales</taxon>
        <taxon>Pseudonocardiaceae</taxon>
        <taxon>Saccharopolyspora</taxon>
    </lineage>
</organism>
<comment type="caution">
    <text evidence="3">The sequence shown here is derived from an EMBL/GenBank/DDBJ whole genome shotgun (WGS) entry which is preliminary data.</text>
</comment>
<dbReference type="InterPro" id="IPR001375">
    <property type="entry name" value="Peptidase_S9_cat"/>
</dbReference>
<evidence type="ECO:0000259" key="2">
    <source>
        <dbReference type="Pfam" id="PF00326"/>
    </source>
</evidence>
<keyword evidence="1" id="KW-0378">Hydrolase</keyword>
<keyword evidence="4" id="KW-1185">Reference proteome</keyword>
<dbReference type="SUPFAM" id="SSF53474">
    <property type="entry name" value="alpha/beta-Hydrolases"/>
    <property type="match status" value="1"/>
</dbReference>
<dbReference type="PANTHER" id="PTHR42776:SF27">
    <property type="entry name" value="DIPEPTIDYL PEPTIDASE FAMILY MEMBER 6"/>
    <property type="match status" value="1"/>
</dbReference>
<dbReference type="Proteomes" id="UP001500979">
    <property type="component" value="Unassembled WGS sequence"/>
</dbReference>
<name>A0ABN3V1W8_9PSEU</name>
<protein>
    <recommendedName>
        <fullName evidence="2">Peptidase S9 prolyl oligopeptidase catalytic domain-containing protein</fullName>
    </recommendedName>
</protein>
<reference evidence="3 4" key="1">
    <citation type="journal article" date="2019" name="Int. J. Syst. Evol. Microbiol.">
        <title>The Global Catalogue of Microorganisms (GCM) 10K type strain sequencing project: providing services to taxonomists for standard genome sequencing and annotation.</title>
        <authorList>
            <consortium name="The Broad Institute Genomics Platform"/>
            <consortium name="The Broad Institute Genome Sequencing Center for Infectious Disease"/>
            <person name="Wu L."/>
            <person name="Ma J."/>
        </authorList>
    </citation>
    <scope>NUCLEOTIDE SEQUENCE [LARGE SCALE GENOMIC DNA]</scope>
    <source>
        <strain evidence="3 4">JCM 9383</strain>
    </source>
</reference>
<evidence type="ECO:0000313" key="3">
    <source>
        <dbReference type="EMBL" id="GAA2775266.1"/>
    </source>
</evidence>